<evidence type="ECO:0000313" key="3">
    <source>
        <dbReference type="Proteomes" id="UP001057702"/>
    </source>
</evidence>
<protein>
    <submittedName>
        <fullName evidence="2">Uncharacterized protein</fullName>
    </submittedName>
</protein>
<proteinExistence type="predicted"/>
<reference evidence="2" key="1">
    <citation type="submission" date="2022-06" db="EMBL/GenBank/DDBJ databases">
        <title>Draft genome sequence of Streptomyces sp. RB6PN25 isolated from peat swamp forest in Thailand.</title>
        <authorList>
            <person name="Duangmal K."/>
            <person name="Klaysubun C."/>
        </authorList>
    </citation>
    <scope>NUCLEOTIDE SEQUENCE</scope>
    <source>
        <strain evidence="2">RB6PN25</strain>
    </source>
</reference>
<name>A0ABT1PRV5_9ACTN</name>
<dbReference type="RefSeq" id="WP_255919295.1">
    <property type="nucleotide sequence ID" value="NZ_JANFNG010000003.1"/>
</dbReference>
<feature type="region of interest" description="Disordered" evidence="1">
    <location>
        <begin position="34"/>
        <end position="58"/>
    </location>
</feature>
<dbReference type="Proteomes" id="UP001057702">
    <property type="component" value="Unassembled WGS sequence"/>
</dbReference>
<dbReference type="EMBL" id="JANFNG010000003">
    <property type="protein sequence ID" value="MCQ4080401.1"/>
    <property type="molecule type" value="Genomic_DNA"/>
</dbReference>
<feature type="compositionally biased region" description="Basic residues" evidence="1">
    <location>
        <begin position="42"/>
        <end position="58"/>
    </location>
</feature>
<sequence>MSTMPVTYDTTDPNRVVPLTGRAQQVWDALKAGAPVPASAPHRVRRVTAPRPRGVVRP</sequence>
<evidence type="ECO:0000256" key="1">
    <source>
        <dbReference type="SAM" id="MobiDB-lite"/>
    </source>
</evidence>
<accession>A0ABT1PRV5</accession>
<keyword evidence="3" id="KW-1185">Reference proteome</keyword>
<gene>
    <name evidence="2" type="ORF">NGB36_07265</name>
</gene>
<evidence type="ECO:0000313" key="2">
    <source>
        <dbReference type="EMBL" id="MCQ4080401.1"/>
    </source>
</evidence>
<organism evidence="2 3">
    <name type="scientific">Streptomyces humicola</name>
    <dbReference type="NCBI Taxonomy" id="2953240"/>
    <lineage>
        <taxon>Bacteria</taxon>
        <taxon>Bacillati</taxon>
        <taxon>Actinomycetota</taxon>
        <taxon>Actinomycetes</taxon>
        <taxon>Kitasatosporales</taxon>
        <taxon>Streptomycetaceae</taxon>
        <taxon>Streptomyces</taxon>
    </lineage>
</organism>
<comment type="caution">
    <text evidence="2">The sequence shown here is derived from an EMBL/GenBank/DDBJ whole genome shotgun (WGS) entry which is preliminary data.</text>
</comment>